<evidence type="ECO:0000313" key="12">
    <source>
        <dbReference type="Proteomes" id="UP000182569"/>
    </source>
</evidence>
<comment type="subcellular location">
    <subcellularLocation>
        <location evidence="1">Cell membrane</location>
        <topology evidence="1">Multi-pass membrane protein</topology>
    </subcellularLocation>
</comment>
<keyword evidence="7 10" id="KW-1133">Transmembrane helix</keyword>
<keyword evidence="8" id="KW-0406">Ion transport</keyword>
<name>A0A1J0GKB5_9CLOT</name>
<dbReference type="Pfam" id="PF02386">
    <property type="entry name" value="TrkH"/>
    <property type="match status" value="1"/>
</dbReference>
<dbReference type="EMBL" id="CP015756">
    <property type="protein sequence ID" value="APC41727.1"/>
    <property type="molecule type" value="Genomic_DNA"/>
</dbReference>
<dbReference type="RefSeq" id="WP_071614020.1">
    <property type="nucleotide sequence ID" value="NZ_CP015756.1"/>
</dbReference>
<protein>
    <submittedName>
        <fullName evidence="11">Trk family potassium uptake protein</fullName>
    </submittedName>
</protein>
<feature type="transmembrane region" description="Helical" evidence="10">
    <location>
        <begin position="49"/>
        <end position="68"/>
    </location>
</feature>
<evidence type="ECO:0000256" key="8">
    <source>
        <dbReference type="ARBA" id="ARBA00023065"/>
    </source>
</evidence>
<keyword evidence="2" id="KW-0813">Transport</keyword>
<feature type="transmembrane region" description="Helical" evidence="10">
    <location>
        <begin position="355"/>
        <end position="375"/>
    </location>
</feature>
<dbReference type="STRING" id="1552.A7L45_17440"/>
<evidence type="ECO:0000256" key="2">
    <source>
        <dbReference type="ARBA" id="ARBA00022448"/>
    </source>
</evidence>
<proteinExistence type="predicted"/>
<feature type="transmembrane region" description="Helical" evidence="10">
    <location>
        <begin position="293"/>
        <end position="310"/>
    </location>
</feature>
<dbReference type="AlphaFoldDB" id="A0A1J0GKB5"/>
<feature type="transmembrane region" description="Helical" evidence="10">
    <location>
        <begin position="134"/>
        <end position="151"/>
    </location>
</feature>
<organism evidence="11 12">
    <name type="scientific">Clostridium estertheticum subsp. estertheticum</name>
    <dbReference type="NCBI Taxonomy" id="1552"/>
    <lineage>
        <taxon>Bacteria</taxon>
        <taxon>Bacillati</taxon>
        <taxon>Bacillota</taxon>
        <taxon>Clostridia</taxon>
        <taxon>Eubacteriales</taxon>
        <taxon>Clostridiaceae</taxon>
        <taxon>Clostridium</taxon>
    </lineage>
</organism>
<reference evidence="12" key="1">
    <citation type="journal article" date="2016" name="Front. Microbiol.">
        <title>Complete Genome Sequence of Clostridium estertheticum DSM 8809, a Microbe Identified in Spoiled Vacuum Packed Beef.</title>
        <authorList>
            <person name="Yu Z."/>
            <person name="Gunn L."/>
            <person name="Brennan E."/>
            <person name="Reid R."/>
            <person name="Wall P.G."/>
            <person name="Gaora O.P."/>
            <person name="Hurley D."/>
            <person name="Bolton D."/>
            <person name="Fanning S."/>
        </authorList>
    </citation>
    <scope>NUCLEOTIDE SEQUENCE [LARGE SCALE GENOMIC DNA]</scope>
    <source>
        <strain evidence="12">DSM 8809</strain>
    </source>
</reference>
<dbReference type="InterPro" id="IPR004772">
    <property type="entry name" value="TrkH"/>
</dbReference>
<dbReference type="PANTHER" id="PTHR32024">
    <property type="entry name" value="TRK SYSTEM POTASSIUM UPTAKE PROTEIN TRKG-RELATED"/>
    <property type="match status" value="1"/>
</dbReference>
<evidence type="ECO:0000256" key="10">
    <source>
        <dbReference type="SAM" id="Phobius"/>
    </source>
</evidence>
<dbReference type="NCBIfam" id="TIGR00933">
    <property type="entry name" value="2a38"/>
    <property type="match status" value="1"/>
</dbReference>
<dbReference type="OrthoDB" id="9810952at2"/>
<evidence type="ECO:0000256" key="3">
    <source>
        <dbReference type="ARBA" id="ARBA00022475"/>
    </source>
</evidence>
<gene>
    <name evidence="11" type="ORF">A7L45_17440</name>
</gene>
<evidence type="ECO:0000256" key="1">
    <source>
        <dbReference type="ARBA" id="ARBA00004651"/>
    </source>
</evidence>
<keyword evidence="3" id="KW-1003">Cell membrane</keyword>
<dbReference type="KEGG" id="ceu:A7L45_17440"/>
<feature type="transmembrane region" description="Helical" evidence="10">
    <location>
        <begin position="20"/>
        <end position="37"/>
    </location>
</feature>
<dbReference type="Proteomes" id="UP000182569">
    <property type="component" value="Chromosome"/>
</dbReference>
<feature type="transmembrane region" description="Helical" evidence="10">
    <location>
        <begin position="80"/>
        <end position="104"/>
    </location>
</feature>
<evidence type="ECO:0000256" key="7">
    <source>
        <dbReference type="ARBA" id="ARBA00022989"/>
    </source>
</evidence>
<evidence type="ECO:0000256" key="5">
    <source>
        <dbReference type="ARBA" id="ARBA00022692"/>
    </source>
</evidence>
<dbReference type="InterPro" id="IPR003445">
    <property type="entry name" value="Cat_transpt"/>
</dbReference>
<accession>A0A1J0GKB5</accession>
<dbReference type="GO" id="GO:0005886">
    <property type="term" value="C:plasma membrane"/>
    <property type="evidence" value="ECO:0007669"/>
    <property type="project" value="UniProtKB-SubCell"/>
</dbReference>
<feature type="transmembrane region" description="Helical" evidence="10">
    <location>
        <begin position="192"/>
        <end position="214"/>
    </location>
</feature>
<dbReference type="PANTHER" id="PTHR32024:SF1">
    <property type="entry name" value="KTR SYSTEM POTASSIUM UPTAKE PROTEIN B"/>
    <property type="match status" value="1"/>
</dbReference>
<evidence type="ECO:0000256" key="9">
    <source>
        <dbReference type="ARBA" id="ARBA00023136"/>
    </source>
</evidence>
<keyword evidence="6" id="KW-0630">Potassium</keyword>
<evidence type="ECO:0000313" key="11">
    <source>
        <dbReference type="EMBL" id="APC41727.1"/>
    </source>
</evidence>
<evidence type="ECO:0000256" key="6">
    <source>
        <dbReference type="ARBA" id="ARBA00022958"/>
    </source>
</evidence>
<keyword evidence="4" id="KW-0633">Potassium transport</keyword>
<keyword evidence="12" id="KW-1185">Reference proteome</keyword>
<keyword evidence="5 10" id="KW-0812">Transmembrane</keyword>
<feature type="transmembrane region" description="Helical" evidence="10">
    <location>
        <begin position="234"/>
        <end position="253"/>
    </location>
</feature>
<keyword evidence="9 10" id="KW-0472">Membrane</keyword>
<sequence length="454" mass="48993">MELDLKNLKNKKKYTPVQILSLGFAIVILVGAILLSLPISSQSGEITPFIDCIFTSTSAVCVTGLITLDTGTYWTYFGKTVIMLLIETGGLGFMSVATLAFFFLGRRITLKERLVMQEAMNVNSLQGLVKMIKYVLIFTFSIEGVGAVLFATQFIPEFGIVKGIYYSVFHAVSAFCNAGFDLMGNFKSVTAYANNSVIILTISALIAVGGLGFYVWVEIYNSKGNKRLSLHSKVVIYSTIVLIVSGAILMFIFEMNNPGTMKGMSLKGKILSSIFASVSPRTAGFNSIPLDKMTSAGNFLTIILMFIGGSPGSTAGGIKTTTAIVLFMTVVSVVRGREDTEILKRRINKEVVYKSLVITVLGLGIVIAVTMVLSITEPSNIPFEYFLYEATSAFATVGLTLGLTTKLTIVGKIIITLTMYAGRVGPLTIILALAKRRSGKSGTIKYPEGKILIG</sequence>
<dbReference type="GO" id="GO:0015379">
    <property type="term" value="F:potassium:chloride symporter activity"/>
    <property type="evidence" value="ECO:0007669"/>
    <property type="project" value="InterPro"/>
</dbReference>
<evidence type="ECO:0000256" key="4">
    <source>
        <dbReference type="ARBA" id="ARBA00022538"/>
    </source>
</evidence>